<feature type="compositionally biased region" description="Basic residues" evidence="1">
    <location>
        <begin position="57"/>
        <end position="66"/>
    </location>
</feature>
<feature type="transmembrane region" description="Helical" evidence="2">
    <location>
        <begin position="12"/>
        <end position="32"/>
    </location>
</feature>
<evidence type="ECO:0000313" key="4">
    <source>
        <dbReference type="Proteomes" id="UP000563898"/>
    </source>
</evidence>
<evidence type="ECO:0000313" key="3">
    <source>
        <dbReference type="EMBL" id="NKY02590.1"/>
    </source>
</evidence>
<accession>A0A846WP78</accession>
<keyword evidence="2" id="KW-1133">Transmembrane helix</keyword>
<reference evidence="3 4" key="1">
    <citation type="submission" date="2020-04" db="EMBL/GenBank/DDBJ databases">
        <title>MicrobeNet Type strains.</title>
        <authorList>
            <person name="Nicholson A.C."/>
        </authorList>
    </citation>
    <scope>NUCLEOTIDE SEQUENCE [LARGE SCALE GENOMIC DNA]</scope>
    <source>
        <strain evidence="3 4">ATCC BAA-14</strain>
    </source>
</reference>
<dbReference type="AlphaFoldDB" id="A0A846WP78"/>
<name>A0A846WP78_9ACTN</name>
<protein>
    <submittedName>
        <fullName evidence="3">Uncharacterized protein</fullName>
    </submittedName>
</protein>
<sequence>MVPGLTGFIGRGATMLILLIAAATLMTLFWLLHSPDDMNFRGRETSIAYAARENRARSARRPRPSRVRTAPRSSMPRPPGATRPAGACA</sequence>
<organism evidence="3 4">
    <name type="scientific">Gordonia polyisoprenivorans</name>
    <dbReference type="NCBI Taxonomy" id="84595"/>
    <lineage>
        <taxon>Bacteria</taxon>
        <taxon>Bacillati</taxon>
        <taxon>Actinomycetota</taxon>
        <taxon>Actinomycetes</taxon>
        <taxon>Mycobacteriales</taxon>
        <taxon>Gordoniaceae</taxon>
        <taxon>Gordonia</taxon>
    </lineage>
</organism>
<dbReference type="EMBL" id="JAAXPC010000007">
    <property type="protein sequence ID" value="NKY02590.1"/>
    <property type="molecule type" value="Genomic_DNA"/>
</dbReference>
<dbReference type="Proteomes" id="UP000563898">
    <property type="component" value="Unassembled WGS sequence"/>
</dbReference>
<keyword evidence="2" id="KW-0472">Membrane</keyword>
<comment type="caution">
    <text evidence="3">The sequence shown here is derived from an EMBL/GenBank/DDBJ whole genome shotgun (WGS) entry which is preliminary data.</text>
</comment>
<keyword evidence="2" id="KW-0812">Transmembrane</keyword>
<evidence type="ECO:0000256" key="1">
    <source>
        <dbReference type="SAM" id="MobiDB-lite"/>
    </source>
</evidence>
<proteinExistence type="predicted"/>
<gene>
    <name evidence="3" type="ORF">HGA05_13505</name>
</gene>
<evidence type="ECO:0000256" key="2">
    <source>
        <dbReference type="SAM" id="Phobius"/>
    </source>
</evidence>
<feature type="region of interest" description="Disordered" evidence="1">
    <location>
        <begin position="51"/>
        <end position="89"/>
    </location>
</feature>